<proteinExistence type="predicted"/>
<sequence length="224" mass="26301">MVLSDNDEFMSLFFLKTKYKSFIFVAMQNTLQNYIPESALPKVLELLDHDHLTVKVKNERKNRHGDYKRLPNGTHQITVNSNLNRFRFLITLIHEIAHFEAYKEFGRFIKPHGVEWKHTFQQLMLPFLNPNVFPNELLPLLAKHFKNPKASSDTDAPLALALKQFDEPNDKTFVFEVPLGKTFKLYNGRMFLKGEKRRKRFECVEVKSGKVYLFNPNAEVELLN</sequence>
<comment type="caution">
    <text evidence="1">The sequence shown here is derived from an EMBL/GenBank/DDBJ whole genome shotgun (WGS) entry which is preliminary data.</text>
</comment>
<accession>A0ABY2G5D2</accession>
<protein>
    <submittedName>
        <fullName evidence="1">SprT-like family protein</fullName>
    </submittedName>
</protein>
<keyword evidence="2" id="KW-1185">Reference proteome</keyword>
<gene>
    <name evidence="1" type="ORF">A8975_1470</name>
</gene>
<evidence type="ECO:0000313" key="1">
    <source>
        <dbReference type="EMBL" id="TDY11631.1"/>
    </source>
</evidence>
<organism evidence="1 2">
    <name type="scientific">Meridianimaribacter flavus</name>
    <dbReference type="NCBI Taxonomy" id="571115"/>
    <lineage>
        <taxon>Bacteria</taxon>
        <taxon>Pseudomonadati</taxon>
        <taxon>Bacteroidota</taxon>
        <taxon>Flavobacteriia</taxon>
        <taxon>Flavobacteriales</taxon>
        <taxon>Flavobacteriaceae</taxon>
        <taxon>Meridianimaribacter</taxon>
    </lineage>
</organism>
<name>A0ABY2G5D2_9FLAO</name>
<dbReference type="EMBL" id="SOQZ01000003">
    <property type="protein sequence ID" value="TDY11631.1"/>
    <property type="molecule type" value="Genomic_DNA"/>
</dbReference>
<dbReference type="Proteomes" id="UP000294930">
    <property type="component" value="Unassembled WGS sequence"/>
</dbReference>
<evidence type="ECO:0000313" key="2">
    <source>
        <dbReference type="Proteomes" id="UP000294930"/>
    </source>
</evidence>
<reference evidence="1 2" key="1">
    <citation type="submission" date="2019-03" db="EMBL/GenBank/DDBJ databases">
        <title>Genomic Encyclopedia of Type Strains, Phase III (KMG-III): the genomes of soil and plant-associated and newly described type strains.</title>
        <authorList>
            <person name="Whitman W."/>
        </authorList>
    </citation>
    <scope>NUCLEOTIDE SEQUENCE [LARGE SCALE GENOMIC DNA]</scope>
    <source>
        <strain evidence="1 2">CGMCC 1.10957</strain>
    </source>
</reference>